<gene>
    <name evidence="5" type="ORF">NM686_015630</name>
</gene>
<dbReference type="PIRSF" id="PIRSF002097">
    <property type="entry name" value="DNA-binding_Fis"/>
    <property type="match status" value="1"/>
</dbReference>
<evidence type="ECO:0000259" key="4">
    <source>
        <dbReference type="Pfam" id="PF02954"/>
    </source>
</evidence>
<dbReference type="RefSeq" id="WP_255188784.1">
    <property type="nucleotide sequence ID" value="NZ_CP113517.1"/>
</dbReference>
<evidence type="ECO:0000256" key="1">
    <source>
        <dbReference type="ARBA" id="ARBA00008559"/>
    </source>
</evidence>
<feature type="domain" description="DNA binding HTH" evidence="4">
    <location>
        <begin position="44"/>
        <end position="84"/>
    </location>
</feature>
<comment type="similarity">
    <text evidence="1">Belongs to the transcriptional regulatory Fis family.</text>
</comment>
<dbReference type="InterPro" id="IPR050207">
    <property type="entry name" value="Trans_regulatory_Fis"/>
</dbReference>
<keyword evidence="2" id="KW-0238">DNA-binding</keyword>
<dbReference type="SUPFAM" id="SSF46689">
    <property type="entry name" value="Homeodomain-like"/>
    <property type="match status" value="1"/>
</dbReference>
<sequence length="87" mass="9840">MEAESIKLSHNNNHTLSEHVRQSVEDYFVQLNGHDSSGLYQLVLTEVEKPLLETALKHSDFNQSKAAKILGMSRSTLRKKLEQYGIG</sequence>
<dbReference type="PRINTS" id="PR01591">
    <property type="entry name" value="DNABINDNGFIS"/>
</dbReference>
<keyword evidence="6" id="KW-1185">Reference proteome</keyword>
<proteinExistence type="inferred from homology"/>
<dbReference type="PANTHER" id="PTHR47918">
    <property type="entry name" value="DNA-BINDING PROTEIN FIS"/>
    <property type="match status" value="1"/>
</dbReference>
<dbReference type="PANTHER" id="PTHR47918:SF1">
    <property type="entry name" value="DNA-BINDING PROTEIN FIS"/>
    <property type="match status" value="1"/>
</dbReference>
<evidence type="ECO:0000256" key="2">
    <source>
        <dbReference type="ARBA" id="ARBA00023125"/>
    </source>
</evidence>
<evidence type="ECO:0000313" key="5">
    <source>
        <dbReference type="EMBL" id="WAR43797.1"/>
    </source>
</evidence>
<dbReference type="InterPro" id="IPR005412">
    <property type="entry name" value="Fis_DNA-bd"/>
</dbReference>
<dbReference type="EMBL" id="CP113517">
    <property type="protein sequence ID" value="WAR43797.1"/>
    <property type="molecule type" value="Genomic_DNA"/>
</dbReference>
<reference evidence="5" key="1">
    <citation type="submission" date="2022-11" db="EMBL/GenBank/DDBJ databases">
        <title>Methylomonas rapida sp. nov., Carotenoid-Producing Obligate Methanotrophs with High Growth Characteristics and Biotechnological Potential.</title>
        <authorList>
            <person name="Tikhonova E.N."/>
            <person name="Suleimanov R.Z."/>
            <person name="Miroshnikov K."/>
            <person name="Oshkin I.Y."/>
            <person name="Belova S.E."/>
            <person name="Danilova O.V."/>
            <person name="Ashikhmin A."/>
            <person name="Konopkin A."/>
            <person name="But S.Y."/>
            <person name="Khmelenina V.N."/>
            <person name="Kuznetsov N."/>
            <person name="Pimenov N.V."/>
            <person name="Dedysh S.N."/>
        </authorList>
    </citation>
    <scope>NUCLEOTIDE SEQUENCE</scope>
    <source>
        <strain evidence="5">MP1</strain>
    </source>
</reference>
<dbReference type="InterPro" id="IPR002197">
    <property type="entry name" value="HTH_Fis"/>
</dbReference>
<dbReference type="Pfam" id="PF02954">
    <property type="entry name" value="HTH_8"/>
    <property type="match status" value="1"/>
</dbReference>
<evidence type="ECO:0000256" key="3">
    <source>
        <dbReference type="ARBA" id="ARBA00029540"/>
    </source>
</evidence>
<name>A0ABY7GET1_9GAMM</name>
<dbReference type="Proteomes" id="UP001162780">
    <property type="component" value="Chromosome"/>
</dbReference>
<dbReference type="PRINTS" id="PR01590">
    <property type="entry name" value="HTHFIS"/>
</dbReference>
<organism evidence="5 6">
    <name type="scientific">Methylomonas rapida</name>
    <dbReference type="NCBI Taxonomy" id="2963939"/>
    <lineage>
        <taxon>Bacteria</taxon>
        <taxon>Pseudomonadati</taxon>
        <taxon>Pseudomonadota</taxon>
        <taxon>Gammaproteobacteria</taxon>
        <taxon>Methylococcales</taxon>
        <taxon>Methylococcaceae</taxon>
        <taxon>Methylomonas</taxon>
    </lineage>
</organism>
<accession>A0ABY7GET1</accession>
<protein>
    <recommendedName>
        <fullName evidence="3">Putative Fis-like DNA-binding protein</fullName>
    </recommendedName>
</protein>
<evidence type="ECO:0000313" key="6">
    <source>
        <dbReference type="Proteomes" id="UP001162780"/>
    </source>
</evidence>
<dbReference type="InterPro" id="IPR009057">
    <property type="entry name" value="Homeodomain-like_sf"/>
</dbReference>
<dbReference type="Gene3D" id="1.10.10.60">
    <property type="entry name" value="Homeodomain-like"/>
    <property type="match status" value="1"/>
</dbReference>